<dbReference type="Pfam" id="PF00078">
    <property type="entry name" value="RVT_1"/>
    <property type="match status" value="1"/>
</dbReference>
<feature type="domain" description="Integrase catalytic" evidence="2">
    <location>
        <begin position="733"/>
        <end position="910"/>
    </location>
</feature>
<dbReference type="GO" id="GO:0015074">
    <property type="term" value="P:DNA integration"/>
    <property type="evidence" value="ECO:0007669"/>
    <property type="project" value="InterPro"/>
</dbReference>
<feature type="compositionally biased region" description="Basic residues" evidence="1">
    <location>
        <begin position="151"/>
        <end position="165"/>
    </location>
</feature>
<dbReference type="InterPro" id="IPR012337">
    <property type="entry name" value="RNaseH-like_sf"/>
</dbReference>
<feature type="compositionally biased region" description="Polar residues" evidence="1">
    <location>
        <begin position="194"/>
        <end position="209"/>
    </location>
</feature>
<reference evidence="3" key="1">
    <citation type="journal article" date="2019" name="Sci. Rep.">
        <title>Draft genome of Tanacetum cinerariifolium, the natural source of mosquito coil.</title>
        <authorList>
            <person name="Yamashiro T."/>
            <person name="Shiraishi A."/>
            <person name="Satake H."/>
            <person name="Nakayama K."/>
        </authorList>
    </citation>
    <scope>NUCLEOTIDE SEQUENCE</scope>
</reference>
<evidence type="ECO:0000259" key="2">
    <source>
        <dbReference type="PROSITE" id="PS50994"/>
    </source>
</evidence>
<dbReference type="SUPFAM" id="SSF56672">
    <property type="entry name" value="DNA/RNA polymerases"/>
    <property type="match status" value="1"/>
</dbReference>
<dbReference type="GO" id="GO:0003676">
    <property type="term" value="F:nucleic acid binding"/>
    <property type="evidence" value="ECO:0007669"/>
    <property type="project" value="InterPro"/>
</dbReference>
<sequence length="1033" mass="117460">MSAMANVTPIIAIVKNASVKEKTLKETDVVPKASILDFCEEHYEDILPIILDMVHHDKRKEVQTRLDFRESPKKVQRERESSLNSRAGNSPIRFHHERSRTRGRERHDDKNVFNRLRHRRKSVHERCSDTYSPSITKSGPSRASSRDPSHSRGRSLSRDRHRIKDRLRGIEESYDDSSHGTGTKYQKAAPVTEDTGNQGQKGASQQMKKTCSYHGPARDPEDHLKIFQAASQQKKYVKDPVEIHNIKQRDGETIEEFMERFKIETERIKGAPECMRISGFMHGVNNPELTKRLNEHVPKTVEEMMTASTAFIRGETVAASKKKVHTSWKSHDQSKRHTSERRSDFQNQPKDRRGSNKFTPLTRTPKEIFTAESGKFKPPSPMVTPVEKRSSNKFSTPKDSEKKAEDCYPLPENDWKVESLCGYPFKCFLDAYKGYHQIHMAEQDEEKTAFHTSHGVYCYTKMPFSLKNAGATYQRLVDKAFDRQIVRNLEIYVDDLVIKSHTETVLLRDIEETFRTLRKINMKLNPKKNTFGAAEGMFLGYMIRPEGIKPCPNKTEAVLQLPSPRRIKEVKRHLAKLPMVVAPKPKEDLVMYLSTSYGAISVVLMTEIDAVQTLVYFVSQALQAPELNYTPMKKLVLALVCTAKRSGNGLILTSPEGTEFTYALRFQLTASNNEAEYEALIAGLRISAQMGVRNVHVNIHEGSCIMHAGPRSVVDKVMRSGYYWPTMPRHPQQPLTPITAPWPFYKWGINIAGPFSEGPGKVKLLIVVMHYFTKWIEAKVVATITGSQVKKFVWDNIVCHFGLPGEIVSDNGKQFSGDPFKDWCEKLNIVQRFASVKHPHSNGLVERANTSLGEGIKSRLGEGNKNCLEELLHVLWAHRTMIKLSNDDTPFSLTYGTEAVIPAEIGMPTYRTTVVDVVHNDEELLLNLDLLEERRERAAIREAKTKLKMTKYYNVRVRGVTFRLGDYVYRTNDASHAVDGGKLGSKWEGAYEVMKALGDGAYMLRFIDGVVLSSMCNIANLKKCTSEPWLMHG</sequence>
<dbReference type="InterPro" id="IPR000477">
    <property type="entry name" value="RT_dom"/>
</dbReference>
<dbReference type="Gene3D" id="3.10.10.10">
    <property type="entry name" value="HIV Type 1 Reverse Transcriptase, subunit A, domain 1"/>
    <property type="match status" value="1"/>
</dbReference>
<protein>
    <submittedName>
        <fullName evidence="3">Reverse transcriptase domain-containing protein</fullName>
    </submittedName>
</protein>
<feature type="compositionally biased region" description="Basic and acidic residues" evidence="1">
    <location>
        <begin position="100"/>
        <end position="112"/>
    </location>
</feature>
<evidence type="ECO:0000313" key="3">
    <source>
        <dbReference type="EMBL" id="GEU39687.1"/>
    </source>
</evidence>
<dbReference type="Pfam" id="PF17919">
    <property type="entry name" value="RT_RNaseH_2"/>
    <property type="match status" value="1"/>
</dbReference>
<feature type="compositionally biased region" description="Polar residues" evidence="1">
    <location>
        <begin position="129"/>
        <end position="143"/>
    </location>
</feature>
<dbReference type="InterPro" id="IPR041577">
    <property type="entry name" value="RT_RNaseH_2"/>
</dbReference>
<keyword evidence="3" id="KW-0808">Transferase</keyword>
<dbReference type="InterPro" id="IPR001584">
    <property type="entry name" value="Integrase_cat-core"/>
</dbReference>
<feature type="compositionally biased region" description="Basic and acidic residues" evidence="1">
    <location>
        <begin position="329"/>
        <end position="354"/>
    </location>
</feature>
<dbReference type="PROSITE" id="PS50994">
    <property type="entry name" value="INTEGRASE"/>
    <property type="match status" value="1"/>
</dbReference>
<dbReference type="PANTHER" id="PTHR48475:SF2">
    <property type="entry name" value="RIBONUCLEASE H"/>
    <property type="match status" value="1"/>
</dbReference>
<feature type="region of interest" description="Disordered" evidence="1">
    <location>
        <begin position="321"/>
        <end position="405"/>
    </location>
</feature>
<dbReference type="AlphaFoldDB" id="A0A6L2JT05"/>
<keyword evidence="3" id="KW-0548">Nucleotidyltransferase</keyword>
<comment type="caution">
    <text evidence="3">The sequence shown here is derived from an EMBL/GenBank/DDBJ whole genome shotgun (WGS) entry which is preliminary data.</text>
</comment>
<evidence type="ECO:0000256" key="1">
    <source>
        <dbReference type="SAM" id="MobiDB-lite"/>
    </source>
</evidence>
<dbReference type="Gene3D" id="3.30.420.10">
    <property type="entry name" value="Ribonuclease H-like superfamily/Ribonuclease H"/>
    <property type="match status" value="2"/>
</dbReference>
<dbReference type="SUPFAM" id="SSF53098">
    <property type="entry name" value="Ribonuclease H-like"/>
    <property type="match status" value="2"/>
</dbReference>
<dbReference type="CDD" id="cd01647">
    <property type="entry name" value="RT_LTR"/>
    <property type="match status" value="1"/>
</dbReference>
<feature type="compositionally biased region" description="Basic and acidic residues" evidence="1">
    <location>
        <begin position="67"/>
        <end position="81"/>
    </location>
</feature>
<accession>A0A6L2JT05</accession>
<dbReference type="Gene3D" id="3.30.70.270">
    <property type="match status" value="1"/>
</dbReference>
<dbReference type="PANTHER" id="PTHR48475">
    <property type="entry name" value="RIBONUCLEASE H"/>
    <property type="match status" value="1"/>
</dbReference>
<name>A0A6L2JT05_TANCI</name>
<feature type="compositionally biased region" description="Basic and acidic residues" evidence="1">
    <location>
        <begin position="386"/>
        <end position="405"/>
    </location>
</feature>
<dbReference type="InterPro" id="IPR043502">
    <property type="entry name" value="DNA/RNA_pol_sf"/>
</dbReference>
<proteinExistence type="predicted"/>
<keyword evidence="3" id="KW-0695">RNA-directed DNA polymerase</keyword>
<dbReference type="InterPro" id="IPR036397">
    <property type="entry name" value="RNaseH_sf"/>
</dbReference>
<dbReference type="EMBL" id="BKCJ010001206">
    <property type="protein sequence ID" value="GEU39687.1"/>
    <property type="molecule type" value="Genomic_DNA"/>
</dbReference>
<dbReference type="InterPro" id="IPR043128">
    <property type="entry name" value="Rev_trsase/Diguanyl_cyclase"/>
</dbReference>
<gene>
    <name evidence="3" type="ORF">Tci_011665</name>
</gene>
<dbReference type="Pfam" id="PF00665">
    <property type="entry name" value="rve"/>
    <property type="match status" value="1"/>
</dbReference>
<organism evidence="3">
    <name type="scientific">Tanacetum cinerariifolium</name>
    <name type="common">Dalmatian daisy</name>
    <name type="synonym">Chrysanthemum cinerariifolium</name>
    <dbReference type="NCBI Taxonomy" id="118510"/>
    <lineage>
        <taxon>Eukaryota</taxon>
        <taxon>Viridiplantae</taxon>
        <taxon>Streptophyta</taxon>
        <taxon>Embryophyta</taxon>
        <taxon>Tracheophyta</taxon>
        <taxon>Spermatophyta</taxon>
        <taxon>Magnoliopsida</taxon>
        <taxon>eudicotyledons</taxon>
        <taxon>Gunneridae</taxon>
        <taxon>Pentapetalae</taxon>
        <taxon>asterids</taxon>
        <taxon>campanulids</taxon>
        <taxon>Asterales</taxon>
        <taxon>Asteraceae</taxon>
        <taxon>Asteroideae</taxon>
        <taxon>Anthemideae</taxon>
        <taxon>Anthemidinae</taxon>
        <taxon>Tanacetum</taxon>
    </lineage>
</organism>
<dbReference type="GO" id="GO:0003964">
    <property type="term" value="F:RNA-directed DNA polymerase activity"/>
    <property type="evidence" value="ECO:0007669"/>
    <property type="project" value="UniProtKB-KW"/>
</dbReference>
<feature type="region of interest" description="Disordered" evidence="1">
    <location>
        <begin position="67"/>
        <end position="216"/>
    </location>
</feature>